<feature type="domain" description="4Fe-4S ferredoxin-type" evidence="5">
    <location>
        <begin position="148"/>
        <end position="184"/>
    </location>
</feature>
<dbReference type="GO" id="GO:0005886">
    <property type="term" value="C:plasma membrane"/>
    <property type="evidence" value="ECO:0007669"/>
    <property type="project" value="UniProtKB-SubCell"/>
</dbReference>
<keyword evidence="4" id="KW-1133">Transmembrane helix</keyword>
<dbReference type="PANTHER" id="PTHR30224">
    <property type="entry name" value="ELECTRON TRANSPORT PROTEIN"/>
    <property type="match status" value="1"/>
</dbReference>
<dbReference type="PANTHER" id="PTHR30224:SF4">
    <property type="entry name" value="ELECTRON TRANSPORT PROTEIN YCCM-RELATED"/>
    <property type="match status" value="1"/>
</dbReference>
<reference evidence="6" key="1">
    <citation type="journal article" date="2020" name="mSystems">
        <title>Genome- and Community-Level Interaction Insights into Carbon Utilization and Element Cycling Functions of Hydrothermarchaeota in Hydrothermal Sediment.</title>
        <authorList>
            <person name="Zhou Z."/>
            <person name="Liu Y."/>
            <person name="Xu W."/>
            <person name="Pan J."/>
            <person name="Luo Z.H."/>
            <person name="Li M."/>
        </authorList>
    </citation>
    <scope>NUCLEOTIDE SEQUENCE [LARGE SCALE GENOMIC DNA]</scope>
    <source>
        <strain evidence="6">HyVt-501</strain>
    </source>
</reference>
<feature type="transmembrane region" description="Helical" evidence="4">
    <location>
        <begin position="263"/>
        <end position="281"/>
    </location>
</feature>
<evidence type="ECO:0000256" key="3">
    <source>
        <dbReference type="ARBA" id="ARBA00023136"/>
    </source>
</evidence>
<dbReference type="InterPro" id="IPR052378">
    <property type="entry name" value="NosR_regulator"/>
</dbReference>
<comment type="subcellular location">
    <subcellularLocation>
        <location evidence="1">Cell membrane</location>
    </subcellularLocation>
</comment>
<comment type="caution">
    <text evidence="6">The sequence shown here is derived from an EMBL/GenBank/DDBJ whole genome shotgun (WGS) entry which is preliminary data.</text>
</comment>
<dbReference type="InterPro" id="IPR017896">
    <property type="entry name" value="4Fe4S_Fe-S-bd"/>
</dbReference>
<evidence type="ECO:0000256" key="1">
    <source>
        <dbReference type="ARBA" id="ARBA00004236"/>
    </source>
</evidence>
<accession>A0A7C5Q883</accession>
<feature type="domain" description="4Fe-4S ferredoxin-type" evidence="5">
    <location>
        <begin position="64"/>
        <end position="105"/>
    </location>
</feature>
<feature type="transmembrane region" description="Helical" evidence="4">
    <location>
        <begin position="145"/>
        <end position="163"/>
    </location>
</feature>
<organism evidence="6">
    <name type="scientific">Aquifex aeolicus</name>
    <dbReference type="NCBI Taxonomy" id="63363"/>
    <lineage>
        <taxon>Bacteria</taxon>
        <taxon>Pseudomonadati</taxon>
        <taxon>Aquificota</taxon>
        <taxon>Aquificia</taxon>
        <taxon>Aquificales</taxon>
        <taxon>Aquificaceae</taxon>
        <taxon>Aquifex</taxon>
    </lineage>
</organism>
<evidence type="ECO:0000256" key="4">
    <source>
        <dbReference type="SAM" id="Phobius"/>
    </source>
</evidence>
<proteinExistence type="predicted"/>
<dbReference type="AlphaFoldDB" id="A0A7C5Q883"/>
<feature type="transmembrane region" description="Helical" evidence="4">
    <location>
        <begin position="65"/>
        <end position="96"/>
    </location>
</feature>
<dbReference type="SUPFAM" id="SSF54862">
    <property type="entry name" value="4Fe-4S ferredoxins"/>
    <property type="match status" value="1"/>
</dbReference>
<gene>
    <name evidence="6" type="ORF">ENJ61_03115</name>
</gene>
<evidence type="ECO:0000256" key="2">
    <source>
        <dbReference type="ARBA" id="ARBA00022475"/>
    </source>
</evidence>
<protein>
    <submittedName>
        <fullName evidence="6">4Fe-4S binding protein</fullName>
    </submittedName>
</protein>
<keyword evidence="3 4" id="KW-0472">Membrane</keyword>
<feature type="transmembrane region" description="Helical" evidence="4">
    <location>
        <begin position="117"/>
        <end position="139"/>
    </location>
</feature>
<feature type="transmembrane region" description="Helical" evidence="4">
    <location>
        <begin position="36"/>
        <end position="53"/>
    </location>
</feature>
<feature type="transmembrane region" description="Helical" evidence="4">
    <location>
        <begin position="403"/>
        <end position="423"/>
    </location>
</feature>
<dbReference type="Proteomes" id="UP000885792">
    <property type="component" value="Unassembled WGS sequence"/>
</dbReference>
<evidence type="ECO:0000313" key="6">
    <source>
        <dbReference type="EMBL" id="HHJ63875.1"/>
    </source>
</evidence>
<feature type="transmembrane region" description="Helical" evidence="4">
    <location>
        <begin position="348"/>
        <end position="369"/>
    </location>
</feature>
<name>A0A7C5Q883_AQUAO</name>
<feature type="transmembrane region" description="Helical" evidence="4">
    <location>
        <begin position="313"/>
        <end position="336"/>
    </location>
</feature>
<keyword evidence="4" id="KW-0812">Transmembrane</keyword>
<dbReference type="Pfam" id="PF12801">
    <property type="entry name" value="Fer4_5"/>
    <property type="match status" value="2"/>
</dbReference>
<keyword evidence="2" id="KW-1003">Cell membrane</keyword>
<dbReference type="EMBL" id="DRNB01000115">
    <property type="protein sequence ID" value="HHJ63875.1"/>
    <property type="molecule type" value="Genomic_DNA"/>
</dbReference>
<sequence length="469" mass="53333">MKARSMHSISVRSGNDLFGVPILSFLFKNRIALTSYRLLTLFLLVSALIYGFVRPSPEENPFTTAVFWSLFWPFFMVITLPTLGNVFCMICPLGFVGRYLQKAGPGRRIPKFLKNPYLGLILFNILGYWFMLYTFPGIWRNPLNTAVFFSIILVISLIVFYLFRGMAFCKYLCPIGSVNSAFARVGFTWLSTYREECSGCRKPDCALSCPYELNPSRFDERNSMANCTLCMECAHACDAVRFEVRGWSSSLLNRIPRPEKWEVWSYILLVGVITFGMRFHHGLGRTQLADYTPWHITGSFLQSYLGIPEWIDVAGLTAMLMALGTVLGVVYVSTTLASRISGMSREKVFLEIGYAFAPLMIVGSLSHVLEFFFLHYYSDAVNGISHFLGLNLRVEPLAHRGDWWLSLFKIFPLIGGLWSLYILHRRVNLLNPPSKGRFYSVSALLPFLYLFLWAFTTAAGFLFPGGHTH</sequence>
<evidence type="ECO:0000259" key="5">
    <source>
        <dbReference type="Pfam" id="PF12801"/>
    </source>
</evidence>
<feature type="transmembrane region" description="Helical" evidence="4">
    <location>
        <begin position="444"/>
        <end position="463"/>
    </location>
</feature>